<organism evidence="1">
    <name type="scientific">marine sediment metagenome</name>
    <dbReference type="NCBI Taxonomy" id="412755"/>
    <lineage>
        <taxon>unclassified sequences</taxon>
        <taxon>metagenomes</taxon>
        <taxon>ecological metagenomes</taxon>
    </lineage>
</organism>
<protein>
    <submittedName>
        <fullName evidence="1">Uncharacterized protein</fullName>
    </submittedName>
</protein>
<accession>X1UD44</accession>
<dbReference type="EMBL" id="BARW01027412">
    <property type="protein sequence ID" value="GAJ15419.1"/>
    <property type="molecule type" value="Genomic_DNA"/>
</dbReference>
<feature type="non-terminal residue" evidence="1">
    <location>
        <position position="1"/>
    </location>
</feature>
<dbReference type="AlphaFoldDB" id="X1UD44"/>
<sequence length="36" mass="4119">AIKVGKRYLVSEENLQRFLDGGEQAQEIPKNKESDK</sequence>
<evidence type="ECO:0000313" key="1">
    <source>
        <dbReference type="EMBL" id="GAJ15419.1"/>
    </source>
</evidence>
<gene>
    <name evidence="1" type="ORF">S12H4_44486</name>
</gene>
<comment type="caution">
    <text evidence="1">The sequence shown here is derived from an EMBL/GenBank/DDBJ whole genome shotgun (WGS) entry which is preliminary data.</text>
</comment>
<reference evidence="1" key="1">
    <citation type="journal article" date="2014" name="Front. Microbiol.">
        <title>High frequency of phylogenetically diverse reductive dehalogenase-homologous genes in deep subseafloor sedimentary metagenomes.</title>
        <authorList>
            <person name="Kawai M."/>
            <person name="Futagami T."/>
            <person name="Toyoda A."/>
            <person name="Takaki Y."/>
            <person name="Nishi S."/>
            <person name="Hori S."/>
            <person name="Arai W."/>
            <person name="Tsubouchi T."/>
            <person name="Morono Y."/>
            <person name="Uchiyama I."/>
            <person name="Ito T."/>
            <person name="Fujiyama A."/>
            <person name="Inagaki F."/>
            <person name="Takami H."/>
        </authorList>
    </citation>
    <scope>NUCLEOTIDE SEQUENCE</scope>
    <source>
        <strain evidence="1">Expedition CK06-06</strain>
    </source>
</reference>
<name>X1UD44_9ZZZZ</name>
<proteinExistence type="predicted"/>